<dbReference type="AlphaFoldDB" id="X5ECI1"/>
<keyword evidence="1" id="KW-0812">Transmembrane</keyword>
<dbReference type="HOGENOM" id="CLU_2860102_0_0_11"/>
<sequence length="64" mass="6443">MNASLAGLIVATGGVAVARLVDGQVLAIMLLAVAVTAVGVAAMLGISYAVFRRGERDNTSEPTL</sequence>
<protein>
    <submittedName>
        <fullName evidence="2">Putative membrane protein</fullName>
    </submittedName>
</protein>
<reference evidence="2 3" key="1">
    <citation type="journal article" date="2015" name="Int. J. Syst. Evol. Microbiol.">
        <title>Revisiting Corynebacterium glyciniphilum (ex Kubota et al., 1972) sp. nov., nom. rev., isolated from putrefied banana.</title>
        <authorList>
            <person name="Al-Dilaimi A."/>
            <person name="Bednarz H."/>
            <person name="Lomker A."/>
            <person name="Niehaus K."/>
            <person name="Kalinowski J."/>
            <person name="Ruckert C."/>
        </authorList>
    </citation>
    <scope>NUCLEOTIDE SEQUENCE [LARGE SCALE GENOMIC DNA]</scope>
    <source>
        <strain evidence="2">AJ 3170</strain>
    </source>
</reference>
<gene>
    <name evidence="2" type="ORF">CGLY_13350</name>
</gene>
<evidence type="ECO:0000256" key="1">
    <source>
        <dbReference type="SAM" id="Phobius"/>
    </source>
</evidence>
<proteinExistence type="predicted"/>
<dbReference type="EMBL" id="CP006842">
    <property type="protein sequence ID" value="AHW65110.1"/>
    <property type="molecule type" value="Genomic_DNA"/>
</dbReference>
<organism evidence="2 3">
    <name type="scientific">Corynebacterium glyciniphilum AJ 3170</name>
    <dbReference type="NCBI Taxonomy" id="1404245"/>
    <lineage>
        <taxon>Bacteria</taxon>
        <taxon>Bacillati</taxon>
        <taxon>Actinomycetota</taxon>
        <taxon>Actinomycetes</taxon>
        <taxon>Mycobacteriales</taxon>
        <taxon>Corynebacteriaceae</taxon>
        <taxon>Corynebacterium</taxon>
    </lineage>
</organism>
<accession>X5ECI1</accession>
<dbReference type="KEGG" id="cgy:CGLY_13350"/>
<name>X5ECI1_9CORY</name>
<keyword evidence="3" id="KW-1185">Reference proteome</keyword>
<keyword evidence="1" id="KW-1133">Transmembrane helix</keyword>
<evidence type="ECO:0000313" key="3">
    <source>
        <dbReference type="Proteomes" id="UP000023703"/>
    </source>
</evidence>
<feature type="transmembrane region" description="Helical" evidence="1">
    <location>
        <begin position="28"/>
        <end position="51"/>
    </location>
</feature>
<evidence type="ECO:0000313" key="2">
    <source>
        <dbReference type="EMBL" id="AHW65110.1"/>
    </source>
</evidence>
<keyword evidence="1" id="KW-0472">Membrane</keyword>
<dbReference type="Proteomes" id="UP000023703">
    <property type="component" value="Chromosome"/>
</dbReference>